<keyword evidence="2" id="KW-0812">Transmembrane</keyword>
<proteinExistence type="predicted"/>
<comment type="caution">
    <text evidence="4">The sequence shown here is derived from an EMBL/GenBank/DDBJ whole genome shotgun (WGS) entry which is preliminary data.</text>
</comment>
<evidence type="ECO:0000256" key="3">
    <source>
        <dbReference type="SAM" id="SignalP"/>
    </source>
</evidence>
<evidence type="ECO:0008006" key="6">
    <source>
        <dbReference type="Google" id="ProtNLM"/>
    </source>
</evidence>
<dbReference type="Proteomes" id="UP001529338">
    <property type="component" value="Unassembled WGS sequence"/>
</dbReference>
<evidence type="ECO:0000256" key="1">
    <source>
        <dbReference type="SAM" id="MobiDB-lite"/>
    </source>
</evidence>
<keyword evidence="5" id="KW-1185">Reference proteome</keyword>
<protein>
    <recommendedName>
        <fullName evidence="6">Gram-positive cocci surface proteins LPxTG domain-containing protein</fullName>
    </recommendedName>
</protein>
<keyword evidence="2" id="KW-0472">Membrane</keyword>
<keyword evidence="3" id="KW-0732">Signal</keyword>
<sequence length="234" mass="22768">MTRARRAWAVLVTIAAALVVTTVSVAAQPSSASASSGIELSPDGATWGTTLAGALFGTPTHLVPGDVVAASLWVRNASTTTARVELRAPAGIGAHDGSFAGDLRLTVDGRTLGGGSTWDGPVLAPGGATRVPLVVTYVATAGSSGLLQAASVLDSVSLVEVDPTPPPPTTPPPGGTPAPAGGPTSPAHPGPGAPGGLASTGAAAAREVGTAFGVTLVGALLLAAARRRRRAEDA</sequence>
<feature type="chain" id="PRO_5045487043" description="Gram-positive cocci surface proteins LPxTG domain-containing protein" evidence="3">
    <location>
        <begin position="27"/>
        <end position="234"/>
    </location>
</feature>
<feature type="transmembrane region" description="Helical" evidence="2">
    <location>
        <begin position="208"/>
        <end position="225"/>
    </location>
</feature>
<organism evidence="4 5">
    <name type="scientific">Cellulomonas alba</name>
    <dbReference type="NCBI Taxonomy" id="3053467"/>
    <lineage>
        <taxon>Bacteria</taxon>
        <taxon>Bacillati</taxon>
        <taxon>Actinomycetota</taxon>
        <taxon>Actinomycetes</taxon>
        <taxon>Micrococcales</taxon>
        <taxon>Cellulomonadaceae</taxon>
        <taxon>Cellulomonas</taxon>
    </lineage>
</organism>
<feature type="signal peptide" evidence="3">
    <location>
        <begin position="1"/>
        <end position="26"/>
    </location>
</feature>
<evidence type="ECO:0000256" key="2">
    <source>
        <dbReference type="SAM" id="Phobius"/>
    </source>
</evidence>
<accession>A0ABT7SDY2</accession>
<evidence type="ECO:0000313" key="4">
    <source>
        <dbReference type="EMBL" id="MDM7854393.1"/>
    </source>
</evidence>
<feature type="region of interest" description="Disordered" evidence="1">
    <location>
        <begin position="159"/>
        <end position="203"/>
    </location>
</feature>
<dbReference type="RefSeq" id="WP_289454133.1">
    <property type="nucleotide sequence ID" value="NZ_JAUCGQ010000001.1"/>
</dbReference>
<reference evidence="4 5" key="1">
    <citation type="submission" date="2023-06" db="EMBL/GenBank/DDBJ databases">
        <title>Cellulomonas sp. MW4 Whole genome sequence.</title>
        <authorList>
            <person name="Park S."/>
        </authorList>
    </citation>
    <scope>NUCLEOTIDE SEQUENCE [LARGE SCALE GENOMIC DNA]</scope>
    <source>
        <strain evidence="4 5">MW4</strain>
    </source>
</reference>
<name>A0ABT7SDY2_9CELL</name>
<keyword evidence="2" id="KW-1133">Transmembrane helix</keyword>
<dbReference type="EMBL" id="JAUCGQ010000001">
    <property type="protein sequence ID" value="MDM7854393.1"/>
    <property type="molecule type" value="Genomic_DNA"/>
</dbReference>
<evidence type="ECO:0000313" key="5">
    <source>
        <dbReference type="Proteomes" id="UP001529338"/>
    </source>
</evidence>
<feature type="compositionally biased region" description="Pro residues" evidence="1">
    <location>
        <begin position="163"/>
        <end position="176"/>
    </location>
</feature>
<gene>
    <name evidence="4" type="ORF">QRT04_05570</name>
</gene>